<protein>
    <submittedName>
        <fullName evidence="2">Uncharacterized protein</fullName>
    </submittedName>
</protein>
<reference evidence="2" key="1">
    <citation type="submission" date="2021-06" db="EMBL/GenBank/DDBJ databases">
        <authorList>
            <person name="Hodson N. C."/>
            <person name="Mongue J. A."/>
            <person name="Jaron S. K."/>
        </authorList>
    </citation>
    <scope>NUCLEOTIDE SEQUENCE</scope>
</reference>
<accession>A0A8J2JVC6</accession>
<gene>
    <name evidence="2" type="ORF">AFUS01_LOCUS14169</name>
</gene>
<comment type="caution">
    <text evidence="2">The sequence shown here is derived from an EMBL/GenBank/DDBJ whole genome shotgun (WGS) entry which is preliminary data.</text>
</comment>
<evidence type="ECO:0000313" key="3">
    <source>
        <dbReference type="Proteomes" id="UP000708208"/>
    </source>
</evidence>
<dbReference type="AlphaFoldDB" id="A0A8J2JVC6"/>
<keyword evidence="3" id="KW-1185">Reference proteome</keyword>
<organism evidence="2 3">
    <name type="scientific">Allacma fusca</name>
    <dbReference type="NCBI Taxonomy" id="39272"/>
    <lineage>
        <taxon>Eukaryota</taxon>
        <taxon>Metazoa</taxon>
        <taxon>Ecdysozoa</taxon>
        <taxon>Arthropoda</taxon>
        <taxon>Hexapoda</taxon>
        <taxon>Collembola</taxon>
        <taxon>Symphypleona</taxon>
        <taxon>Sminthuridae</taxon>
        <taxon>Allacma</taxon>
    </lineage>
</organism>
<feature type="region of interest" description="Disordered" evidence="1">
    <location>
        <begin position="127"/>
        <end position="153"/>
    </location>
</feature>
<dbReference type="Proteomes" id="UP000708208">
    <property type="component" value="Unassembled WGS sequence"/>
</dbReference>
<evidence type="ECO:0000256" key="1">
    <source>
        <dbReference type="SAM" id="MobiDB-lite"/>
    </source>
</evidence>
<evidence type="ECO:0000313" key="2">
    <source>
        <dbReference type="EMBL" id="CAG7725196.1"/>
    </source>
</evidence>
<proteinExistence type="predicted"/>
<name>A0A8J2JVC6_9HEXA</name>
<dbReference type="EMBL" id="CAJVCH010118799">
    <property type="protein sequence ID" value="CAG7725196.1"/>
    <property type="molecule type" value="Genomic_DNA"/>
</dbReference>
<sequence length="153" mass="16897">MEIVILKAGDRRKEKKYAFVIRGKSKVHFWEGPIHTPVDTTTRKSSQTTKVAGGIKGGCLGAMRKRNGSGFPSPEKLTWGRQGKLIFELSGISKKEVTMLKSKFVKADYLPDFYHLGSQRFVNAELGTAKPANTPNPESSFPKEGGELLTQRG</sequence>